<dbReference type="SUPFAM" id="SSF101386">
    <property type="entry name" value="all-alpha NTP pyrophosphatases"/>
    <property type="match status" value="1"/>
</dbReference>
<dbReference type="EMBL" id="LR796642">
    <property type="protein sequence ID" value="CAB4155828.1"/>
    <property type="molecule type" value="Genomic_DNA"/>
</dbReference>
<protein>
    <submittedName>
        <fullName evidence="1">Uncharacterized protein</fullName>
    </submittedName>
</protein>
<organism evidence="1">
    <name type="scientific">uncultured Caudovirales phage</name>
    <dbReference type="NCBI Taxonomy" id="2100421"/>
    <lineage>
        <taxon>Viruses</taxon>
        <taxon>Duplodnaviria</taxon>
        <taxon>Heunggongvirae</taxon>
        <taxon>Uroviricota</taxon>
        <taxon>Caudoviricetes</taxon>
        <taxon>Peduoviridae</taxon>
        <taxon>Maltschvirus</taxon>
        <taxon>Maltschvirus maltsch</taxon>
    </lineage>
</organism>
<reference evidence="1" key="1">
    <citation type="submission" date="2020-04" db="EMBL/GenBank/DDBJ databases">
        <authorList>
            <person name="Chiriac C."/>
            <person name="Salcher M."/>
            <person name="Ghai R."/>
            <person name="Kavagutti S V."/>
        </authorList>
    </citation>
    <scope>NUCLEOTIDE SEQUENCE</scope>
</reference>
<sequence length="101" mass="11746">MATSIRPEVAYFAEMMELKLKKRDGYGGWDHLPLEYLREKLQAEVRELEISLRYEPTNEVMNECIDVANYCMFIWDILAKGKDNRENLVSRGSKQDANEAG</sequence>
<proteinExistence type="predicted"/>
<gene>
    <name evidence="1" type="ORF">UFOVP661_19</name>
</gene>
<name>A0A6J5NFV5_9CAUD</name>
<accession>A0A6J5NFV5</accession>
<evidence type="ECO:0000313" key="1">
    <source>
        <dbReference type="EMBL" id="CAB4155828.1"/>
    </source>
</evidence>